<accession>C4J887</accession>
<dbReference type="AlphaFoldDB" id="C4J887"/>
<sequence>MADGASKRLRSWFLVTSSASSSVTSSLPTRVSSRAILSRLTSPRLPESRSRLPRVPRTPRPRLPRVPGTRCSRGPPASRARSRPW</sequence>
<dbReference type="EMBL" id="BT087034">
    <property type="protein sequence ID" value="ACR37387.1"/>
    <property type="molecule type" value="mRNA"/>
</dbReference>
<proteinExistence type="evidence at transcript level"/>
<reference evidence="2" key="1">
    <citation type="journal article" date="2009" name="PLoS Genet.">
        <title>Sequencing, mapping, and analysis of 27,455 maize full-length cDNAs.</title>
        <authorList>
            <person name="Soderlund C."/>
            <person name="Descour A."/>
            <person name="Kudrna D."/>
            <person name="Bomhoff M."/>
            <person name="Boyd L."/>
            <person name="Currie J."/>
            <person name="Angelova A."/>
            <person name="Collura K."/>
            <person name="Wissotski M."/>
            <person name="Ashley E."/>
            <person name="Morrow D."/>
            <person name="Fernandes J."/>
            <person name="Walbot V."/>
            <person name="Yu Y."/>
        </authorList>
    </citation>
    <scope>NUCLEOTIDE SEQUENCE</scope>
    <source>
        <strain evidence="2">B73</strain>
    </source>
</reference>
<name>C4J887_MAIZE</name>
<reference evidence="2" key="2">
    <citation type="submission" date="2012-06" db="EMBL/GenBank/DDBJ databases">
        <authorList>
            <person name="Yu Y."/>
            <person name="Currie J."/>
            <person name="Lomeli R."/>
            <person name="Angelova A."/>
            <person name="Collura K."/>
            <person name="Wissotski M."/>
            <person name="Campos D."/>
            <person name="Kudrna D."/>
            <person name="Golser W."/>
            <person name="Ashely E."/>
            <person name="Descour A."/>
            <person name="Fernandes J."/>
            <person name="Soderlund C."/>
            <person name="Walbot V."/>
        </authorList>
    </citation>
    <scope>NUCLEOTIDE SEQUENCE</scope>
    <source>
        <strain evidence="2">B73</strain>
    </source>
</reference>
<feature type="compositionally biased region" description="Low complexity" evidence="1">
    <location>
        <begin position="65"/>
        <end position="79"/>
    </location>
</feature>
<organism evidence="2">
    <name type="scientific">Zea mays</name>
    <name type="common">Maize</name>
    <dbReference type="NCBI Taxonomy" id="4577"/>
    <lineage>
        <taxon>Eukaryota</taxon>
        <taxon>Viridiplantae</taxon>
        <taxon>Streptophyta</taxon>
        <taxon>Embryophyta</taxon>
        <taxon>Tracheophyta</taxon>
        <taxon>Spermatophyta</taxon>
        <taxon>Magnoliopsida</taxon>
        <taxon>Liliopsida</taxon>
        <taxon>Poales</taxon>
        <taxon>Poaceae</taxon>
        <taxon>PACMAD clade</taxon>
        <taxon>Panicoideae</taxon>
        <taxon>Andropogonodae</taxon>
        <taxon>Andropogoneae</taxon>
        <taxon>Tripsacinae</taxon>
        <taxon>Zea</taxon>
    </lineage>
</organism>
<feature type="compositionally biased region" description="Basic residues" evidence="1">
    <location>
        <begin position="51"/>
        <end position="63"/>
    </location>
</feature>
<evidence type="ECO:0000256" key="1">
    <source>
        <dbReference type="SAM" id="MobiDB-lite"/>
    </source>
</evidence>
<feature type="region of interest" description="Disordered" evidence="1">
    <location>
        <begin position="38"/>
        <end position="85"/>
    </location>
</feature>
<evidence type="ECO:0000313" key="2">
    <source>
        <dbReference type="EMBL" id="ACR37387.1"/>
    </source>
</evidence>
<protein>
    <submittedName>
        <fullName evidence="2">Uncharacterized protein</fullName>
    </submittedName>
</protein>